<name>A0A4R5XHY4_9AGAM</name>
<feature type="region of interest" description="Disordered" evidence="1">
    <location>
        <begin position="117"/>
        <end position="139"/>
    </location>
</feature>
<feature type="compositionally biased region" description="Polar residues" evidence="1">
    <location>
        <begin position="753"/>
        <end position="773"/>
    </location>
</feature>
<dbReference type="EMBL" id="ML170156">
    <property type="protein sequence ID" value="TDL29907.1"/>
    <property type="molecule type" value="Genomic_DNA"/>
</dbReference>
<sequence>MSSQDASAGSASGKPKTIFTIAAGSSESLNSDGENVRAEEHESWRTSDAVDKNDVRRFYALMELFNTEIGYVNDLKILVEVCVPSYELSGIAFYIRGACSQVYLENLQTLTALPRTRSTPTIHRPSRRHSTIVSGPDPANLPTRSLSYSRFGASGSVHTDPNDLPHNDTPVAGTSTAGSLFTNEETLLLRRNASALLDMHKRLVSALKRTLKHVGYKLNVDQELHPSHNLKPTLKRHSGTRTTRASIHDAIAAVSDIFHEQASEFNLYELFCAGHTEVLDLIRRVQQSHPVQWDKWEKACAAQVTAVQSQSPTKISSSRSSSKSDIVFNHDDGPGHAAKSQTSASLCRRHNSLPSAHSSSSFVLLGSSAPSSSQSLSSLNSNGEPSQEKAPRPLKHTNSDPTRSGRGQARLSFVDYLIKPVQRICKYPLLLEQLRSAKPSWPRRGALEDKAFNNLSVPSRNSSGCSADAMSTAGSSADGSVDRALVAMRGVALAVDEARRRNEIETKSRLIATRITAQPRSPFSTTFIDSLGASLLAGSLDVVYARSEGGEHLEGIHAHHARSRISGPVKVKYLGAFLYVGGYIVLAKIVKANVYEVKHWFPLAGTNLVDIEEEDALLPCSFRLECGNQFFEFAAACDREKAVWMEAITEAWLVPSAWKEEPVSSLLTRGGHGHSRRGSEVTVPPFTDEPAAAEPMPPLSSIVSEPEPAQITPQTPLSTSHPPSAMTPARSSSNGHRRSDSITSTPTHRHQHQPPSRSTSNLMPSLPRSNTTTSVRSIFSSASSSDASTILIRRCSAARRTHVDRLLLDVFAEPCLAARQQAQKQGEELFRDPKAGTEPLGRGIAAKNRLTRRESVLVPRQRPVGITTTGAGIGSGVDVDGASGASEAESAGPAGTGVGTAKSIARHRRNRSSLRVTPTLATLFTETEDGSESVSLGLVPRTSPVSPESPNALSQSSDPPSLCSSATNSHGNSSDGVNKHTVKSIHPPPDVHVYDADDAPQFLENTRIEDVSPYAFGVGKKRPRSLIDGVRDLFLSVPPPMPYPSRAHSSAVNLSLPPGHSQRCAREQRAQPQSQDVPHILSRLWRLASLRRLARTTADSASPTKKGSKSRSRFPPPVEYLVHSPSSPSLPRKRHYSDNNTTDPRMAAKHRRRSVFYQSGSEVSSSLRRTSFRRSMYANTNSFSLSPLTPVVPGPSSPFQSS</sequence>
<dbReference type="OrthoDB" id="1716625at2759"/>
<accession>A0A4R5XHY4</accession>
<dbReference type="InterPro" id="IPR035899">
    <property type="entry name" value="DBL_dom_sf"/>
</dbReference>
<feature type="compositionally biased region" description="Polar residues" evidence="1">
    <location>
        <begin position="711"/>
        <end position="722"/>
    </location>
</feature>
<feature type="compositionally biased region" description="Low complexity" evidence="1">
    <location>
        <begin position="953"/>
        <end position="965"/>
    </location>
</feature>
<feature type="region of interest" description="Disordered" evidence="1">
    <location>
        <begin position="307"/>
        <end position="349"/>
    </location>
</feature>
<feature type="region of interest" description="Disordered" evidence="1">
    <location>
        <begin position="1095"/>
        <end position="1170"/>
    </location>
</feature>
<dbReference type="VEuPathDB" id="FungiDB:BD410DRAFT_893118"/>
<dbReference type="AlphaFoldDB" id="A0A4R5XHY4"/>
<feature type="compositionally biased region" description="Low complexity" evidence="1">
    <location>
        <begin position="309"/>
        <end position="324"/>
    </location>
</feature>
<dbReference type="Gene3D" id="2.30.29.30">
    <property type="entry name" value="Pleckstrin-homology domain (PH domain)/Phosphotyrosine-binding domain (PTB)"/>
    <property type="match status" value="1"/>
</dbReference>
<proteinExistence type="predicted"/>
<dbReference type="PANTHER" id="PTHR45818">
    <property type="entry name" value="PROTEIN VAV"/>
    <property type="match status" value="1"/>
</dbReference>
<dbReference type="Proteomes" id="UP000294933">
    <property type="component" value="Unassembled WGS sequence"/>
</dbReference>
<feature type="compositionally biased region" description="Basic and acidic residues" evidence="1">
    <location>
        <begin position="34"/>
        <end position="43"/>
    </location>
</feature>
<dbReference type="PROSITE" id="PS50010">
    <property type="entry name" value="DH_2"/>
    <property type="match status" value="1"/>
</dbReference>
<dbReference type="PANTHER" id="PTHR45818:SF3">
    <property type="entry name" value="PROTEIN VAV"/>
    <property type="match status" value="1"/>
</dbReference>
<dbReference type="GO" id="GO:0005085">
    <property type="term" value="F:guanyl-nucleotide exchange factor activity"/>
    <property type="evidence" value="ECO:0007669"/>
    <property type="project" value="InterPro"/>
</dbReference>
<feature type="compositionally biased region" description="Polar residues" evidence="1">
    <location>
        <begin position="913"/>
        <end position="925"/>
    </location>
</feature>
<gene>
    <name evidence="3" type="ORF">BD410DRAFT_893118</name>
</gene>
<feature type="region of interest" description="Disordered" evidence="1">
    <location>
        <begin position="373"/>
        <end position="406"/>
    </location>
</feature>
<feature type="domain" description="DH" evidence="2">
    <location>
        <begin position="56"/>
        <end position="498"/>
    </location>
</feature>
<feature type="region of interest" description="Disordered" evidence="1">
    <location>
        <begin position="1182"/>
        <end position="1202"/>
    </location>
</feature>
<feature type="compositionally biased region" description="Polar residues" evidence="1">
    <location>
        <begin position="943"/>
        <end position="952"/>
    </location>
</feature>
<feature type="compositionally biased region" description="Polar residues" evidence="1">
    <location>
        <begin position="966"/>
        <end position="976"/>
    </location>
</feature>
<evidence type="ECO:0000313" key="4">
    <source>
        <dbReference type="Proteomes" id="UP000294933"/>
    </source>
</evidence>
<protein>
    <submittedName>
        <fullName evidence="3">Dbl homology domain-containing protein</fullName>
    </submittedName>
</protein>
<evidence type="ECO:0000256" key="1">
    <source>
        <dbReference type="SAM" id="MobiDB-lite"/>
    </source>
</evidence>
<dbReference type="SUPFAM" id="SSF48065">
    <property type="entry name" value="DBL homology domain (DH-domain)"/>
    <property type="match status" value="1"/>
</dbReference>
<keyword evidence="4" id="KW-1185">Reference proteome</keyword>
<feature type="compositionally biased region" description="Low complexity" evidence="1">
    <location>
        <begin position="881"/>
        <end position="893"/>
    </location>
</feature>
<feature type="compositionally biased region" description="Polar residues" evidence="1">
    <location>
        <begin position="24"/>
        <end position="33"/>
    </location>
</feature>
<feature type="region of interest" description="Disordered" evidence="1">
    <location>
        <begin position="665"/>
        <end position="780"/>
    </location>
</feature>
<dbReference type="STRING" id="50990.A0A4R5XHY4"/>
<reference evidence="3 4" key="1">
    <citation type="submission" date="2018-06" db="EMBL/GenBank/DDBJ databases">
        <title>A transcriptomic atlas of mushroom development highlights an independent origin of complex multicellularity.</title>
        <authorList>
            <consortium name="DOE Joint Genome Institute"/>
            <person name="Krizsan K."/>
            <person name="Almasi E."/>
            <person name="Merenyi Z."/>
            <person name="Sahu N."/>
            <person name="Viragh M."/>
            <person name="Koszo T."/>
            <person name="Mondo S."/>
            <person name="Kiss B."/>
            <person name="Balint B."/>
            <person name="Kues U."/>
            <person name="Barry K."/>
            <person name="Hegedus J.C."/>
            <person name="Henrissat B."/>
            <person name="Johnson J."/>
            <person name="Lipzen A."/>
            <person name="Ohm R."/>
            <person name="Nagy I."/>
            <person name="Pangilinan J."/>
            <person name="Yan J."/>
            <person name="Xiong Y."/>
            <person name="Grigoriev I.V."/>
            <person name="Hibbett D.S."/>
            <person name="Nagy L.G."/>
        </authorList>
    </citation>
    <scope>NUCLEOTIDE SEQUENCE [LARGE SCALE GENOMIC DNA]</scope>
    <source>
        <strain evidence="3 4">SZMC22713</strain>
    </source>
</reference>
<evidence type="ECO:0000313" key="3">
    <source>
        <dbReference type="EMBL" id="TDL29907.1"/>
    </source>
</evidence>
<organism evidence="3 4">
    <name type="scientific">Rickenella mellea</name>
    <dbReference type="NCBI Taxonomy" id="50990"/>
    <lineage>
        <taxon>Eukaryota</taxon>
        <taxon>Fungi</taxon>
        <taxon>Dikarya</taxon>
        <taxon>Basidiomycota</taxon>
        <taxon>Agaricomycotina</taxon>
        <taxon>Agaricomycetes</taxon>
        <taxon>Hymenochaetales</taxon>
        <taxon>Rickenellaceae</taxon>
        <taxon>Rickenella</taxon>
    </lineage>
</organism>
<feature type="region of interest" description="Disordered" evidence="1">
    <location>
        <begin position="860"/>
        <end position="995"/>
    </location>
</feature>
<dbReference type="InterPro" id="IPR000219">
    <property type="entry name" value="DH_dom"/>
</dbReference>
<evidence type="ECO:0000259" key="2">
    <source>
        <dbReference type="PROSITE" id="PS50010"/>
    </source>
</evidence>
<dbReference type="Gene3D" id="1.20.900.10">
    <property type="entry name" value="Dbl homology (DH) domain"/>
    <property type="match status" value="2"/>
</dbReference>
<dbReference type="SUPFAM" id="SSF50729">
    <property type="entry name" value="PH domain-like"/>
    <property type="match status" value="1"/>
</dbReference>
<dbReference type="Pfam" id="PF00621">
    <property type="entry name" value="RhoGEF"/>
    <property type="match status" value="1"/>
</dbReference>
<dbReference type="GO" id="GO:0005737">
    <property type="term" value="C:cytoplasm"/>
    <property type="evidence" value="ECO:0007669"/>
    <property type="project" value="TreeGrafter"/>
</dbReference>
<feature type="region of interest" description="Disordered" evidence="1">
    <location>
        <begin position="24"/>
        <end position="43"/>
    </location>
</feature>
<dbReference type="InterPro" id="IPR011993">
    <property type="entry name" value="PH-like_dom_sf"/>
</dbReference>